<dbReference type="PROSITE" id="PS51192">
    <property type="entry name" value="HELICASE_ATP_BIND_1"/>
    <property type="match status" value="1"/>
</dbReference>
<comment type="caution">
    <text evidence="7">The sequence shown here is derived from an EMBL/GenBank/DDBJ whole genome shotgun (WGS) entry which is preliminary data.</text>
</comment>
<dbReference type="GO" id="GO:0003676">
    <property type="term" value="F:nucleic acid binding"/>
    <property type="evidence" value="ECO:0007669"/>
    <property type="project" value="InterPro"/>
</dbReference>
<dbReference type="PROSITE" id="PS51194">
    <property type="entry name" value="HELICASE_CTER"/>
    <property type="match status" value="1"/>
</dbReference>
<protein>
    <submittedName>
        <fullName evidence="7">RAD3-like DEAD/DEAH box helicase</fullName>
    </submittedName>
</protein>
<dbReference type="SMART" id="SM00487">
    <property type="entry name" value="DEXDc"/>
    <property type="match status" value="1"/>
</dbReference>
<reference evidence="7 8" key="1">
    <citation type="submission" date="2018-03" db="EMBL/GenBank/DDBJ databases">
        <title>Genomic Encyclopedia of Archaeal and Bacterial Type Strains, Phase II (KMG-II): from individual species to whole genera.</title>
        <authorList>
            <person name="Goeker M."/>
        </authorList>
    </citation>
    <scope>NUCLEOTIDE SEQUENCE [LARGE SCALE GENOMIC DNA]</scope>
    <source>
        <strain evidence="7 8">DSM 100065</strain>
    </source>
</reference>
<dbReference type="InterPro" id="IPR001650">
    <property type="entry name" value="Helicase_C-like"/>
</dbReference>
<feature type="domain" description="Helicase ATP-binding" evidence="5">
    <location>
        <begin position="312"/>
        <end position="487"/>
    </location>
</feature>
<keyword evidence="2" id="KW-0378">Hydrolase</keyword>
<dbReference type="InterPro" id="IPR050474">
    <property type="entry name" value="Hel308_SKI2-like"/>
</dbReference>
<sequence length="1188" mass="129711">MDRALNRDLLSEALGQHAPGVLPTVEELTALIAEVEVRTFIEPTHVDDTLLQTAWYLHGIASAEQAESIYTASRQQRAFAVSAHIFDLALGGPGRSVHDSLTLAFGAQVGYRRGEREPNATAIWRRVDELLDASTTQEAPVDTENPGNALSAPAHAGSLVTMALRAGVAFLGLDIRRIQALLTRWHEDIESMSALLGQDTLISTMFGPAEAVTQAVSDLIVFLRYGDRGRLQTAQNALLSVLNLEAGQGDHDARWVATHLLHIADGMDKSSVWSVLPDGTPPIVAQAFTVGTPPVLTLWPPQRDLLAREASNPLDPRTRRLLLSVPTSAGKTLIAQLLICHHLVTQPGNVCYVTPLRSLGREMRQALTGRMRVIQKGLGADFPDFGDVTIEELLDLIGDSSENSVEIMTPERLSHLLRHDPASILDRYTMFVIDEAHLLAQPGRGLLLETVLAAVTATGVRVILLSGVMGNAHQIASWLDPSDEATLFESGWRGPRRLHALLYANVEPASGVRLPAKSSTFTHIERVPITADIRVRPAEGTTRRLVTSADNPIGYLERKVRPVGAGKPNVETRDAFYKMCARTAREFLDAGSLLMILSQRLYARNAAQELAARLPVTESTSDLCEFLEERLGVEHPLIGCVRHGVAYHHAGLPVDVLNELEQAMRAEYLRAMFATSTLTDGVNLPVRTVVICETRYDGQDPGQQLDGPRLLNAVGRAGRAGKETEGWIILGLNHRPQADDFEDLQPAGRDLEIVSTLNSDAALLRLVEFEALIAETADALFMVDSGEAADFAAHVWFVLSAQERLNELGSIADLSTSIDGLLAFTQLPPAIASRWKAVAEYVRTQYEVTEPERRLRWTLTGTALASARRIEEIAIKVATTSRALYGDLDNDGSPGPVTRALTPSEALRALDRSGALTELLELPEGEGAWKFKPTVGARTTIEVSVAGALERWLSGLNMPEMAAYMLPTVTDASWRLEQTVDAISGAFEHFLSWTIGVVVTQANEHLINEGGVDALPDELAYFIRYGVDTTIALNLLTSGIRSRRIAYSIGQRATERELSWSEARDWLRELHINGWKAELAASRREVEDLVEFCRSNVTSPLRQLLEEQIATIKLYEPMTPPPAAGVVPVELRIRQTAEPIEVWSLGPGSFHVGMIAATSHADVALLGLSGLNYRAESDGAVVTLRAIR</sequence>
<organism evidence="7 8">
    <name type="scientific">Antricoccus suffuscus</name>
    <dbReference type="NCBI Taxonomy" id="1629062"/>
    <lineage>
        <taxon>Bacteria</taxon>
        <taxon>Bacillati</taxon>
        <taxon>Actinomycetota</taxon>
        <taxon>Actinomycetes</taxon>
        <taxon>Geodermatophilales</taxon>
        <taxon>Antricoccaceae</taxon>
        <taxon>Antricoccus</taxon>
    </lineage>
</organism>
<dbReference type="PANTHER" id="PTHR47961:SF6">
    <property type="entry name" value="DNA-DIRECTED DNA POLYMERASE"/>
    <property type="match status" value="1"/>
</dbReference>
<dbReference type="EMBL" id="PVUE01000011">
    <property type="protein sequence ID" value="PRZ41233.1"/>
    <property type="molecule type" value="Genomic_DNA"/>
</dbReference>
<evidence type="ECO:0000256" key="1">
    <source>
        <dbReference type="ARBA" id="ARBA00022741"/>
    </source>
</evidence>
<name>A0A2T0ZY24_9ACTN</name>
<dbReference type="GO" id="GO:0004386">
    <property type="term" value="F:helicase activity"/>
    <property type="evidence" value="ECO:0007669"/>
    <property type="project" value="UniProtKB-KW"/>
</dbReference>
<keyword evidence="3 7" id="KW-0347">Helicase</keyword>
<keyword evidence="8" id="KW-1185">Reference proteome</keyword>
<keyword evidence="4" id="KW-0067">ATP-binding</keyword>
<evidence type="ECO:0000313" key="7">
    <source>
        <dbReference type="EMBL" id="PRZ41233.1"/>
    </source>
</evidence>
<dbReference type="InterPro" id="IPR014001">
    <property type="entry name" value="Helicase_ATP-bd"/>
</dbReference>
<evidence type="ECO:0000256" key="3">
    <source>
        <dbReference type="ARBA" id="ARBA00022806"/>
    </source>
</evidence>
<dbReference type="SUPFAM" id="SSF52540">
    <property type="entry name" value="P-loop containing nucleoside triphosphate hydrolases"/>
    <property type="match status" value="1"/>
</dbReference>
<evidence type="ECO:0000259" key="5">
    <source>
        <dbReference type="PROSITE" id="PS51192"/>
    </source>
</evidence>
<accession>A0A2T0ZY24</accession>
<dbReference type="Proteomes" id="UP000237752">
    <property type="component" value="Unassembled WGS sequence"/>
</dbReference>
<keyword evidence="1" id="KW-0547">Nucleotide-binding</keyword>
<dbReference type="GO" id="GO:0005524">
    <property type="term" value="F:ATP binding"/>
    <property type="evidence" value="ECO:0007669"/>
    <property type="project" value="UniProtKB-KW"/>
</dbReference>
<dbReference type="SMART" id="SM00490">
    <property type="entry name" value="HELICc"/>
    <property type="match status" value="1"/>
</dbReference>
<proteinExistence type="predicted"/>
<evidence type="ECO:0000256" key="4">
    <source>
        <dbReference type="ARBA" id="ARBA00022840"/>
    </source>
</evidence>
<evidence type="ECO:0000256" key="2">
    <source>
        <dbReference type="ARBA" id="ARBA00022801"/>
    </source>
</evidence>
<evidence type="ECO:0000259" key="6">
    <source>
        <dbReference type="PROSITE" id="PS51194"/>
    </source>
</evidence>
<dbReference type="RefSeq" id="WP_202862581.1">
    <property type="nucleotide sequence ID" value="NZ_PVUE01000011.1"/>
</dbReference>
<dbReference type="Pfam" id="PF00270">
    <property type="entry name" value="DEAD"/>
    <property type="match status" value="1"/>
</dbReference>
<dbReference type="PANTHER" id="PTHR47961">
    <property type="entry name" value="DNA POLYMERASE THETA, PUTATIVE (AFU_ORTHOLOGUE AFUA_1G05260)-RELATED"/>
    <property type="match status" value="1"/>
</dbReference>
<gene>
    <name evidence="7" type="ORF">CLV47_111111</name>
</gene>
<dbReference type="GO" id="GO:0016787">
    <property type="term" value="F:hydrolase activity"/>
    <property type="evidence" value="ECO:0007669"/>
    <property type="project" value="UniProtKB-KW"/>
</dbReference>
<dbReference type="InterPro" id="IPR011545">
    <property type="entry name" value="DEAD/DEAH_box_helicase_dom"/>
</dbReference>
<dbReference type="AlphaFoldDB" id="A0A2T0ZY24"/>
<evidence type="ECO:0000313" key="8">
    <source>
        <dbReference type="Proteomes" id="UP000237752"/>
    </source>
</evidence>
<feature type="domain" description="Helicase C-terminal" evidence="6">
    <location>
        <begin position="606"/>
        <end position="772"/>
    </location>
</feature>
<dbReference type="InterPro" id="IPR027417">
    <property type="entry name" value="P-loop_NTPase"/>
</dbReference>
<dbReference type="Gene3D" id="3.40.50.300">
    <property type="entry name" value="P-loop containing nucleotide triphosphate hydrolases"/>
    <property type="match status" value="2"/>
</dbReference>